<evidence type="ECO:0000256" key="2">
    <source>
        <dbReference type="SAM" id="SignalP"/>
    </source>
</evidence>
<comment type="caution">
    <text evidence="4">The sequence shown here is derived from an EMBL/GenBank/DDBJ whole genome shotgun (WGS) entry which is preliminary data.</text>
</comment>
<keyword evidence="2" id="KW-0732">Signal</keyword>
<evidence type="ECO:0000313" key="4">
    <source>
        <dbReference type="EMBL" id="KAL2643871.1"/>
    </source>
</evidence>
<dbReference type="EMBL" id="JBHFFA010000002">
    <property type="protein sequence ID" value="KAL2643871.1"/>
    <property type="molecule type" value="Genomic_DNA"/>
</dbReference>
<organism evidence="4 5">
    <name type="scientific">Riccia fluitans</name>
    <dbReference type="NCBI Taxonomy" id="41844"/>
    <lineage>
        <taxon>Eukaryota</taxon>
        <taxon>Viridiplantae</taxon>
        <taxon>Streptophyta</taxon>
        <taxon>Embryophyta</taxon>
        <taxon>Marchantiophyta</taxon>
        <taxon>Marchantiopsida</taxon>
        <taxon>Marchantiidae</taxon>
        <taxon>Marchantiales</taxon>
        <taxon>Ricciaceae</taxon>
        <taxon>Riccia</taxon>
    </lineage>
</organism>
<feature type="domain" description="FAD-binding PCMH-type" evidence="3">
    <location>
        <begin position="53"/>
        <end position="211"/>
    </location>
</feature>
<dbReference type="InterPro" id="IPR036318">
    <property type="entry name" value="FAD-bd_PCMH-like_sf"/>
</dbReference>
<dbReference type="AlphaFoldDB" id="A0ABD1Z7W5"/>
<accession>A0ABD1Z7W5</accession>
<dbReference type="InterPro" id="IPR010031">
    <property type="entry name" value="FAD_lactone_oxidase-like"/>
</dbReference>
<feature type="chain" id="PRO_5044863383" description="FAD-binding PCMH-type domain-containing protein" evidence="2">
    <location>
        <begin position="23"/>
        <end position="430"/>
    </location>
</feature>
<evidence type="ECO:0000313" key="5">
    <source>
        <dbReference type="Proteomes" id="UP001605036"/>
    </source>
</evidence>
<dbReference type="Proteomes" id="UP001605036">
    <property type="component" value="Unassembled WGS sequence"/>
</dbReference>
<evidence type="ECO:0000259" key="3">
    <source>
        <dbReference type="PROSITE" id="PS51387"/>
    </source>
</evidence>
<reference evidence="4 5" key="1">
    <citation type="submission" date="2024-09" db="EMBL/GenBank/DDBJ databases">
        <title>Chromosome-scale assembly of Riccia fluitans.</title>
        <authorList>
            <person name="Paukszto L."/>
            <person name="Sawicki J."/>
            <person name="Karawczyk K."/>
            <person name="Piernik-Szablinska J."/>
            <person name="Szczecinska M."/>
            <person name="Mazdziarz M."/>
        </authorList>
    </citation>
    <scope>NUCLEOTIDE SEQUENCE [LARGE SCALE GENOMIC DNA]</scope>
    <source>
        <strain evidence="4">Rf_01</strain>
        <tissue evidence="4">Aerial parts of the thallus</tissue>
    </source>
</reference>
<dbReference type="SUPFAM" id="SSF56176">
    <property type="entry name" value="FAD-binding/transporter-associated domain-like"/>
    <property type="match status" value="1"/>
</dbReference>
<proteinExistence type="predicted"/>
<protein>
    <recommendedName>
        <fullName evidence="3">FAD-binding PCMH-type domain-containing protein</fullName>
    </recommendedName>
</protein>
<sequence length="430" mass="46875">MGTIYLMLHLFIVTSFTIVVTSSVGEFDSKLTGSEAVTERDDEHTLYGSGGFIKCTSDELVQPISTQEVSDLLQKLNADGKPFKVLATRRGRHTRNSRSPTAQADTGGRHDGANLADAAVRNGMSVSVGVLPVYGNLTVGGIISACAHGTGAGVDSSLGDIVIGLKWVNGRGNIISSKMDNDNGLQEIRELVGGLGALEVITEVTFQLLPPGALAQVETWQGDDSDFAADVKHQLESSTPHIPYFWRPDLGYYKAFHFKPLQPGDVPINPYHPNGRSAMLMAGPQEFAMAMQAHMRDYTLDYDDSDVKSVIKAEEEERQKHLNGRYGEGKVKLCLNPGLFWFRFGKGSKNLLATWAGHEEPVLYAMSTFFASSYVPHLLPKMDHISETSSSWRSASTRPGHITARTLIAHLLIPSVICGIVSLRRTLPSF</sequence>
<feature type="signal peptide" evidence="2">
    <location>
        <begin position="1"/>
        <end position="22"/>
    </location>
</feature>
<name>A0ABD1Z7W5_9MARC</name>
<evidence type="ECO:0000256" key="1">
    <source>
        <dbReference type="SAM" id="MobiDB-lite"/>
    </source>
</evidence>
<dbReference type="InterPro" id="IPR016166">
    <property type="entry name" value="FAD-bd_PCMH"/>
</dbReference>
<feature type="region of interest" description="Disordered" evidence="1">
    <location>
        <begin position="90"/>
        <end position="111"/>
    </location>
</feature>
<dbReference type="Gene3D" id="3.30.465.10">
    <property type="match status" value="1"/>
</dbReference>
<gene>
    <name evidence="4" type="ORF">R1flu_011458</name>
</gene>
<dbReference type="PANTHER" id="PTHR43762">
    <property type="entry name" value="L-GULONOLACTONE OXIDASE"/>
    <property type="match status" value="1"/>
</dbReference>
<dbReference type="PANTHER" id="PTHR43762:SF7">
    <property type="entry name" value="FAD-BINDING PCMH-TYPE DOMAIN-CONTAINING PROTEIN"/>
    <property type="match status" value="1"/>
</dbReference>
<keyword evidence="5" id="KW-1185">Reference proteome</keyword>
<dbReference type="InterPro" id="IPR016169">
    <property type="entry name" value="FAD-bd_PCMH_sub2"/>
</dbReference>
<dbReference type="PROSITE" id="PS51387">
    <property type="entry name" value="FAD_PCMH"/>
    <property type="match status" value="1"/>
</dbReference>